<accession>A0A6G5AHL2</accession>
<name>A0A6G5AHL2_RHIMP</name>
<dbReference type="EMBL" id="GIKN01007397">
    <property type="protein sequence ID" value="NIE49670.1"/>
    <property type="molecule type" value="Transcribed_RNA"/>
</dbReference>
<sequence>MLNSIMVPGIELNMFLIPVPLKETWLSISTRQLLIDVSWQCDFTGDSNSRRHCRLGHPKGLSSTSTKQHISPLDRSAFLGEIKVLIIAAYYQLICHLHMLHINNKVHCLQWL</sequence>
<evidence type="ECO:0000313" key="1">
    <source>
        <dbReference type="EMBL" id="NIE49670.1"/>
    </source>
</evidence>
<proteinExistence type="predicted"/>
<organism evidence="1">
    <name type="scientific">Rhipicephalus microplus</name>
    <name type="common">Cattle tick</name>
    <name type="synonym">Boophilus microplus</name>
    <dbReference type="NCBI Taxonomy" id="6941"/>
    <lineage>
        <taxon>Eukaryota</taxon>
        <taxon>Metazoa</taxon>
        <taxon>Ecdysozoa</taxon>
        <taxon>Arthropoda</taxon>
        <taxon>Chelicerata</taxon>
        <taxon>Arachnida</taxon>
        <taxon>Acari</taxon>
        <taxon>Parasitiformes</taxon>
        <taxon>Ixodida</taxon>
        <taxon>Ixodoidea</taxon>
        <taxon>Ixodidae</taxon>
        <taxon>Rhipicephalinae</taxon>
        <taxon>Rhipicephalus</taxon>
        <taxon>Boophilus</taxon>
    </lineage>
</organism>
<reference evidence="1" key="1">
    <citation type="submission" date="2020-03" db="EMBL/GenBank/DDBJ databases">
        <title>A transcriptome and proteome of the tick Rhipicephalus microplus shaped by the genetic composition of its hosts and developmental stage.</title>
        <authorList>
            <person name="Garcia G.R."/>
            <person name="Ribeiro J.M.C."/>
            <person name="Maruyama S.R."/>
            <person name="Gardinasse L.G."/>
            <person name="Nelson K."/>
            <person name="Ferreira B.R."/>
            <person name="Andrade T.G."/>
            <person name="Santos I.K.F.M."/>
        </authorList>
    </citation>
    <scope>NUCLEOTIDE SEQUENCE</scope>
    <source>
        <strain evidence="1">NSGR</strain>
        <tissue evidence="1">Salivary glands</tissue>
    </source>
</reference>
<protein>
    <submittedName>
        <fullName evidence="1">Uncharacterized protein</fullName>
    </submittedName>
</protein>
<dbReference type="AlphaFoldDB" id="A0A6G5AHL2"/>